<protein>
    <submittedName>
        <fullName evidence="1">Uncharacterized protein</fullName>
    </submittedName>
</protein>
<reference evidence="1" key="2">
    <citation type="submission" date="2015-06" db="UniProtKB">
        <authorList>
            <consortium name="EnsemblPlants"/>
        </authorList>
    </citation>
    <scope>IDENTIFICATION</scope>
</reference>
<organism evidence="1 2">
    <name type="scientific">Oryza rufipogon</name>
    <name type="common">Brownbeard rice</name>
    <name type="synonym">Asian wild rice</name>
    <dbReference type="NCBI Taxonomy" id="4529"/>
    <lineage>
        <taxon>Eukaryota</taxon>
        <taxon>Viridiplantae</taxon>
        <taxon>Streptophyta</taxon>
        <taxon>Embryophyta</taxon>
        <taxon>Tracheophyta</taxon>
        <taxon>Spermatophyta</taxon>
        <taxon>Magnoliopsida</taxon>
        <taxon>Liliopsida</taxon>
        <taxon>Poales</taxon>
        <taxon>Poaceae</taxon>
        <taxon>BOP clade</taxon>
        <taxon>Oryzoideae</taxon>
        <taxon>Oryzeae</taxon>
        <taxon>Oryzinae</taxon>
        <taxon>Oryza</taxon>
    </lineage>
</organism>
<name>A0A0E0PBY6_ORYRU</name>
<dbReference type="HOGENOM" id="CLU_2593844_0_0_1"/>
<dbReference type="AlphaFoldDB" id="A0A0E0PBY6"/>
<sequence>MAVRNSTASTSSIDFSLQGCQNVSTPFHLLGVNVHKTMAPNSKGHNMCQYAAATGDTNVCLEQRWQHAKAPMRSNSSPSDE</sequence>
<accession>A0A0E0PBY6</accession>
<dbReference type="EnsemblPlants" id="ORUFI04G21260.1">
    <property type="protein sequence ID" value="ORUFI04G21260.1"/>
    <property type="gene ID" value="ORUFI04G21260"/>
</dbReference>
<keyword evidence="2" id="KW-1185">Reference proteome</keyword>
<reference evidence="2" key="1">
    <citation type="submission" date="2013-06" db="EMBL/GenBank/DDBJ databases">
        <authorList>
            <person name="Zhao Q."/>
        </authorList>
    </citation>
    <scope>NUCLEOTIDE SEQUENCE</scope>
    <source>
        <strain evidence="2">cv. W1943</strain>
    </source>
</reference>
<proteinExistence type="predicted"/>
<dbReference type="Proteomes" id="UP000008022">
    <property type="component" value="Unassembled WGS sequence"/>
</dbReference>
<evidence type="ECO:0000313" key="2">
    <source>
        <dbReference type="Proteomes" id="UP000008022"/>
    </source>
</evidence>
<evidence type="ECO:0000313" key="1">
    <source>
        <dbReference type="EnsemblPlants" id="ORUFI04G21260.1"/>
    </source>
</evidence>
<dbReference type="Gramene" id="ORUFI04G21260.1">
    <property type="protein sequence ID" value="ORUFI04G21260.1"/>
    <property type="gene ID" value="ORUFI04G21260"/>
</dbReference>